<evidence type="ECO:0000313" key="3">
    <source>
        <dbReference type="EMBL" id="POY38406.1"/>
    </source>
</evidence>
<dbReference type="OrthoDB" id="9807923at2"/>
<feature type="signal peptide" evidence="1">
    <location>
        <begin position="1"/>
        <end position="27"/>
    </location>
</feature>
<accession>A0A2S5A7B7</accession>
<keyword evidence="4" id="KW-1185">Reference proteome</keyword>
<evidence type="ECO:0000313" key="4">
    <source>
        <dbReference type="Proteomes" id="UP000236893"/>
    </source>
</evidence>
<gene>
    <name evidence="3" type="ORF">C3K47_03125</name>
</gene>
<dbReference type="InterPro" id="IPR034660">
    <property type="entry name" value="DinB/YfiT-like"/>
</dbReference>
<dbReference type="Gene3D" id="1.20.120.450">
    <property type="entry name" value="dinb family like domain"/>
    <property type="match status" value="1"/>
</dbReference>
<dbReference type="EMBL" id="PQVF01000002">
    <property type="protein sequence ID" value="POY38406.1"/>
    <property type="molecule type" value="Genomic_DNA"/>
</dbReference>
<evidence type="ECO:0000259" key="2">
    <source>
        <dbReference type="Pfam" id="PF12867"/>
    </source>
</evidence>
<dbReference type="Proteomes" id="UP000236893">
    <property type="component" value="Unassembled WGS sequence"/>
</dbReference>
<protein>
    <submittedName>
        <fullName evidence="3">DinB family protein</fullName>
    </submittedName>
</protein>
<dbReference type="Pfam" id="PF12867">
    <property type="entry name" value="DinB_2"/>
    <property type="match status" value="1"/>
</dbReference>
<dbReference type="AlphaFoldDB" id="A0A2S5A7B7"/>
<organism evidence="3 4">
    <name type="scientific">Solitalea longa</name>
    <dbReference type="NCBI Taxonomy" id="2079460"/>
    <lineage>
        <taxon>Bacteria</taxon>
        <taxon>Pseudomonadati</taxon>
        <taxon>Bacteroidota</taxon>
        <taxon>Sphingobacteriia</taxon>
        <taxon>Sphingobacteriales</taxon>
        <taxon>Sphingobacteriaceae</taxon>
        <taxon>Solitalea</taxon>
    </lineage>
</organism>
<name>A0A2S5A7B7_9SPHI</name>
<feature type="chain" id="PRO_5015710077" evidence="1">
    <location>
        <begin position="28"/>
        <end position="207"/>
    </location>
</feature>
<reference evidence="3 4" key="1">
    <citation type="submission" date="2018-01" db="EMBL/GenBank/DDBJ databases">
        <authorList>
            <person name="Gaut B.S."/>
            <person name="Morton B.R."/>
            <person name="Clegg M.T."/>
            <person name="Duvall M.R."/>
        </authorList>
    </citation>
    <scope>NUCLEOTIDE SEQUENCE [LARGE SCALE GENOMIC DNA]</scope>
    <source>
        <strain evidence="3 4">HR-AV</strain>
    </source>
</reference>
<sequence length="207" mass="23428">MKFKTPKQPVFLALVLFVSLLPRVLFAQQISKDEREYVLNYLQKTKTNFLNSIKGLSDAQWHYKADSSRWSIAECAEHIIKAEAMIRGYALDSIMSKPVDPAKKVTIKTEDISAMIEDRSHKAKAPEMLVPKDVFATPADAVKAFEGERQKTIDYIKKTKDDLHGHIGQSPLGMLDAYQFLVLLTAHSARHTKQIEEVKNSPGYPKL</sequence>
<feature type="domain" description="DinB-like" evidence="2">
    <location>
        <begin position="42"/>
        <end position="195"/>
    </location>
</feature>
<comment type="caution">
    <text evidence="3">The sequence shown here is derived from an EMBL/GenBank/DDBJ whole genome shotgun (WGS) entry which is preliminary data.</text>
</comment>
<proteinExistence type="predicted"/>
<evidence type="ECO:0000256" key="1">
    <source>
        <dbReference type="SAM" id="SignalP"/>
    </source>
</evidence>
<dbReference type="InterPro" id="IPR024775">
    <property type="entry name" value="DinB-like"/>
</dbReference>
<keyword evidence="1" id="KW-0732">Signal</keyword>
<dbReference type="RefSeq" id="WP_103787641.1">
    <property type="nucleotide sequence ID" value="NZ_PQVF01000002.1"/>
</dbReference>
<dbReference type="SUPFAM" id="SSF109854">
    <property type="entry name" value="DinB/YfiT-like putative metalloenzymes"/>
    <property type="match status" value="1"/>
</dbReference>